<keyword evidence="3" id="KW-0472">Membrane</keyword>
<organism evidence="4 6">
    <name type="scientific">Aliivibrio fischeri</name>
    <name type="common">Vibrio fischeri</name>
    <dbReference type="NCBI Taxonomy" id="668"/>
    <lineage>
        <taxon>Bacteria</taxon>
        <taxon>Pseudomonadati</taxon>
        <taxon>Pseudomonadota</taxon>
        <taxon>Gammaproteobacteria</taxon>
        <taxon>Vibrionales</taxon>
        <taxon>Vibrionaceae</taxon>
        <taxon>Aliivibrio</taxon>
    </lineage>
</organism>
<evidence type="ECO:0000256" key="1">
    <source>
        <dbReference type="ARBA" id="ARBA00006484"/>
    </source>
</evidence>
<sequence length="246" mass="27617">MRNVLITGATSGIGLSLVEKYLQAGDKVYACGRNFQTYFKSSFLIDAEKSDQLVKIVFDMNHHDAIIDVLTEVESLDIAILNAGTCEYIDDAMQFDAELFERVINTNVISIGYCLQALLPKMKQRGHLALMGSSAAFVPFQRAEAYGASKAAIHYLAQSLQLDIPKDRLTISVIAPGFVKTPLTDKNDFPMPMLIEPEKAADHIIYGINNNKQHIHFPFPFTRFLILMGALPSCIWQWMALRMKRK</sequence>
<comment type="similarity">
    <text evidence="1">Belongs to the short-chain dehydrogenases/reductases (SDR) family.</text>
</comment>
<dbReference type="Gene3D" id="3.40.50.720">
    <property type="entry name" value="NAD(P)-binding Rossmann-like Domain"/>
    <property type="match status" value="1"/>
</dbReference>
<keyword evidence="2" id="KW-0560">Oxidoreductase</keyword>
<evidence type="ECO:0000313" key="5">
    <source>
        <dbReference type="EMBL" id="MUK47915.1"/>
    </source>
</evidence>
<comment type="caution">
    <text evidence="4">The sequence shown here is derived from an EMBL/GenBank/DDBJ whole genome shotgun (WGS) entry which is preliminary data.</text>
</comment>
<dbReference type="Pfam" id="PF00106">
    <property type="entry name" value="adh_short"/>
    <property type="match status" value="1"/>
</dbReference>
<protein>
    <submittedName>
        <fullName evidence="5">SDR family NAD(P)-dependent oxidoreductase</fullName>
    </submittedName>
    <submittedName>
        <fullName evidence="4">Short-chain dehydrogenase</fullName>
    </submittedName>
</protein>
<evidence type="ECO:0000256" key="3">
    <source>
        <dbReference type="SAM" id="Phobius"/>
    </source>
</evidence>
<dbReference type="Proteomes" id="UP000321787">
    <property type="component" value="Unassembled WGS sequence"/>
</dbReference>
<name>A0A510UC45_ALIFS</name>
<reference evidence="4 6" key="1">
    <citation type="submission" date="2019-07" db="EMBL/GenBank/DDBJ databases">
        <title>Whole genome shotgun sequence of Aliivibrio fischeri NBRC 101058.</title>
        <authorList>
            <person name="Hosoyama A."/>
            <person name="Uohara A."/>
            <person name="Ohji S."/>
            <person name="Ichikawa N."/>
        </authorList>
    </citation>
    <scope>NUCLEOTIDE SEQUENCE [LARGE SCALE GENOMIC DNA]</scope>
    <source>
        <strain evidence="4 6">NBRC 101058</strain>
    </source>
</reference>
<dbReference type="Proteomes" id="UP000448038">
    <property type="component" value="Unassembled WGS sequence"/>
</dbReference>
<dbReference type="GO" id="GO:0016491">
    <property type="term" value="F:oxidoreductase activity"/>
    <property type="evidence" value="ECO:0007669"/>
    <property type="project" value="UniProtKB-KW"/>
</dbReference>
<keyword evidence="3" id="KW-0812">Transmembrane</keyword>
<dbReference type="PANTHER" id="PTHR44196">
    <property type="entry name" value="DEHYDROGENASE/REDUCTASE SDR FAMILY MEMBER 7B"/>
    <property type="match status" value="1"/>
</dbReference>
<dbReference type="PROSITE" id="PS00061">
    <property type="entry name" value="ADH_SHORT"/>
    <property type="match status" value="1"/>
</dbReference>
<accession>A0A510UC45</accession>
<dbReference type="PANTHER" id="PTHR44196:SF1">
    <property type="entry name" value="DEHYDROGENASE_REDUCTASE SDR FAMILY MEMBER 7B"/>
    <property type="match status" value="1"/>
</dbReference>
<dbReference type="RefSeq" id="WP_146860761.1">
    <property type="nucleotide sequence ID" value="NZ_BJTZ01000001.1"/>
</dbReference>
<dbReference type="GO" id="GO:0016020">
    <property type="term" value="C:membrane"/>
    <property type="evidence" value="ECO:0007669"/>
    <property type="project" value="TreeGrafter"/>
</dbReference>
<keyword evidence="3" id="KW-1133">Transmembrane helix</keyword>
<dbReference type="EMBL" id="BJTZ01000001">
    <property type="protein sequence ID" value="GEK12144.1"/>
    <property type="molecule type" value="Genomic_DNA"/>
</dbReference>
<gene>
    <name evidence="4" type="ORF">AFI02nite_01800</name>
    <name evidence="5" type="ORF">GNP88_01810</name>
</gene>
<feature type="transmembrane region" description="Helical" evidence="3">
    <location>
        <begin position="221"/>
        <end position="241"/>
    </location>
</feature>
<reference evidence="5 7" key="2">
    <citation type="submission" date="2019-11" db="EMBL/GenBank/DDBJ databases">
        <title>Using colonization assays and comparative genomics to discover symbiosis behaviors and factors in Vibrio fischeri.</title>
        <authorList>
            <person name="Bongrand C."/>
            <person name="Moriano-Gutierrez S."/>
            <person name="Arevalo P."/>
            <person name="Mcfall-Ngai M."/>
            <person name="Visick K."/>
            <person name="Polz M.F."/>
            <person name="Ruby E.G."/>
        </authorList>
    </citation>
    <scope>NUCLEOTIDE SEQUENCE [LARGE SCALE GENOMIC DNA]</scope>
    <source>
        <strain evidence="5">Emors.4.1</strain>
        <strain evidence="7">emors.4.1</strain>
    </source>
</reference>
<dbReference type="AlphaFoldDB" id="A0A510UC45"/>
<dbReference type="InterPro" id="IPR020904">
    <property type="entry name" value="Sc_DH/Rdtase_CS"/>
</dbReference>
<evidence type="ECO:0000313" key="6">
    <source>
        <dbReference type="Proteomes" id="UP000321787"/>
    </source>
</evidence>
<dbReference type="InterPro" id="IPR036291">
    <property type="entry name" value="NAD(P)-bd_dom_sf"/>
</dbReference>
<proteinExistence type="inferred from homology"/>
<dbReference type="EMBL" id="WOBN01000003">
    <property type="protein sequence ID" value="MUK47915.1"/>
    <property type="molecule type" value="Genomic_DNA"/>
</dbReference>
<dbReference type="SUPFAM" id="SSF51735">
    <property type="entry name" value="NAD(P)-binding Rossmann-fold domains"/>
    <property type="match status" value="1"/>
</dbReference>
<evidence type="ECO:0000313" key="7">
    <source>
        <dbReference type="Proteomes" id="UP000448038"/>
    </source>
</evidence>
<evidence type="ECO:0000256" key="2">
    <source>
        <dbReference type="ARBA" id="ARBA00023002"/>
    </source>
</evidence>
<dbReference type="PRINTS" id="PR00081">
    <property type="entry name" value="GDHRDH"/>
</dbReference>
<evidence type="ECO:0000313" key="4">
    <source>
        <dbReference type="EMBL" id="GEK12144.1"/>
    </source>
</evidence>
<dbReference type="InterPro" id="IPR002347">
    <property type="entry name" value="SDR_fam"/>
</dbReference>